<evidence type="ECO:0000313" key="2">
    <source>
        <dbReference type="Proteomes" id="UP000319578"/>
    </source>
</evidence>
<protein>
    <submittedName>
        <fullName evidence="1">Uncharacterized protein</fullName>
    </submittedName>
</protein>
<evidence type="ECO:0000313" key="1">
    <source>
        <dbReference type="EMBL" id="GED70077.1"/>
    </source>
</evidence>
<dbReference type="Proteomes" id="UP000319578">
    <property type="component" value="Unassembled WGS sequence"/>
</dbReference>
<dbReference type="EMBL" id="BJON01000014">
    <property type="protein sequence ID" value="GED70077.1"/>
    <property type="molecule type" value="Genomic_DNA"/>
</dbReference>
<dbReference type="InterPro" id="IPR036866">
    <property type="entry name" value="RibonucZ/Hydroxyglut_hydro"/>
</dbReference>
<reference evidence="1 2" key="1">
    <citation type="submission" date="2019-06" db="EMBL/GenBank/DDBJ databases">
        <title>Whole genome shotgun sequence of Brevibacillus reuszeri NBRC 15719.</title>
        <authorList>
            <person name="Hosoyama A."/>
            <person name="Uohara A."/>
            <person name="Ohji S."/>
            <person name="Ichikawa N."/>
        </authorList>
    </citation>
    <scope>NUCLEOTIDE SEQUENCE [LARGE SCALE GENOMIC DNA]</scope>
    <source>
        <strain evidence="1 2">NBRC 15719</strain>
    </source>
</reference>
<gene>
    <name evidence="1" type="ORF">BRE01_37790</name>
</gene>
<keyword evidence="2" id="KW-1185">Reference proteome</keyword>
<sequence length="106" mass="11957">MMGYDLFGDGSLIAVDLSGHAAGQIGLFLMSATGEYFLCADAVWSSRAYRERRKPHAAAVLIMDDRGQYADTFERLCFLHQQYPQIRIIPSHCKEELLQEIGEKES</sequence>
<dbReference type="RefSeq" id="WP_141260999.1">
    <property type="nucleotide sequence ID" value="NZ_BJON01000014.1"/>
</dbReference>
<proteinExistence type="predicted"/>
<organism evidence="1 2">
    <name type="scientific">Brevibacillus reuszeri</name>
    <dbReference type="NCBI Taxonomy" id="54915"/>
    <lineage>
        <taxon>Bacteria</taxon>
        <taxon>Bacillati</taxon>
        <taxon>Bacillota</taxon>
        <taxon>Bacilli</taxon>
        <taxon>Bacillales</taxon>
        <taxon>Paenibacillaceae</taxon>
        <taxon>Brevibacillus</taxon>
    </lineage>
</organism>
<accession>A0ABQ0TRP1</accession>
<name>A0ABQ0TRP1_9BACL</name>
<dbReference type="Gene3D" id="3.60.15.10">
    <property type="entry name" value="Ribonuclease Z/Hydroxyacylglutathione hydrolase-like"/>
    <property type="match status" value="1"/>
</dbReference>
<dbReference type="SUPFAM" id="SSF56281">
    <property type="entry name" value="Metallo-hydrolase/oxidoreductase"/>
    <property type="match status" value="1"/>
</dbReference>
<comment type="caution">
    <text evidence="1">The sequence shown here is derived from an EMBL/GenBank/DDBJ whole genome shotgun (WGS) entry which is preliminary data.</text>
</comment>